<sequence length="649" mass="71643">MFKQTMTILQKASREPVVLGYKNMLKDPSTKYKPAFTWPSKTITKAPRWLSTDLRDGNQSLPDPMSVEQKKEYFHKLVDTGFKEIEVAFPSASQTDFDFTRYAVENAPDDVKIQALVQSREHLIKRTVESLTGAKNATVHVYLATSDLFRDVVFNMSQKEAVEKAVWATKLVRSLTKDDPTQQATNWTYQFSPECFSDTPPEFAVEICEAVKAAWEPTVENPIIFNLPSTVEVATPNVYADLIEYFSTHISEREKVCISTHCHNDRGCGVAASELGMLAGADRVEGCLFGNGERTGNVDLVTVALNMYTQGVSPNLDFSDLQSVIEVVEKCNKIPVPARAPYGGELVVCAFSGSHQDAIKKGFEAQAKRQAKGDHFWRMPYLPLDPKDIGRDYEAVIRVNSQSGKGGAAWVVLRSLGLDLPRALQISFSTAVQNEADKLGRELKSAEIIDLFKNNYNFDNVGPLAIGEYDVVKNPNVVDGRIFQGEFIVNGEAHKVQGFGNGPISSFLDALSQFTNVRFEVKNYTEHSLGSGSNTKAATFIQLGYLDSENNSNVKWGVGLHEDVSLAALTAIVSTVNSLITSGLNISIHGELKGKKEEERDSIALIHYGIHRKPILGSPESLVTIKNKNTTTNNALFLMETVDCSEGTM</sequence>
<dbReference type="PROSITE" id="PS00815">
    <property type="entry name" value="AIPM_HOMOCIT_SYNTH_1"/>
    <property type="match status" value="1"/>
</dbReference>
<dbReference type="InterPro" id="IPR013785">
    <property type="entry name" value="Aldolase_TIM"/>
</dbReference>
<dbReference type="FunFam" id="3.20.20.70:FF:000045">
    <property type="entry name" value="2-isopropylmalate synthase"/>
    <property type="match status" value="1"/>
</dbReference>
<dbReference type="InterPro" id="IPR039371">
    <property type="entry name" value="LeuA_N_DRE-TIM"/>
</dbReference>
<gene>
    <name evidence="11" type="ORF">CYBJADRAFT_194325</name>
</gene>
<dbReference type="Pfam" id="PF00682">
    <property type="entry name" value="HMGL-like"/>
    <property type="match status" value="1"/>
</dbReference>
<dbReference type="PROSITE" id="PS00816">
    <property type="entry name" value="AIPM_HOMOCIT_SYNTH_2"/>
    <property type="match status" value="1"/>
</dbReference>
<dbReference type="Pfam" id="PF08502">
    <property type="entry name" value="LeuA_dimer"/>
    <property type="match status" value="1"/>
</dbReference>
<evidence type="ECO:0000256" key="7">
    <source>
        <dbReference type="ARBA" id="ARBA00022679"/>
    </source>
</evidence>
<dbReference type="NCBIfam" id="TIGR00970">
    <property type="entry name" value="leuA_yeast"/>
    <property type="match status" value="1"/>
</dbReference>
<evidence type="ECO:0000256" key="2">
    <source>
        <dbReference type="ARBA" id="ARBA00004689"/>
    </source>
</evidence>
<evidence type="ECO:0000256" key="8">
    <source>
        <dbReference type="ARBA" id="ARBA00022723"/>
    </source>
</evidence>
<dbReference type="SUPFAM" id="SSF89000">
    <property type="entry name" value="post-HMGL domain-like"/>
    <property type="match status" value="1"/>
</dbReference>
<feature type="domain" description="Pyruvate carboxyltransferase" evidence="10">
    <location>
        <begin position="47"/>
        <end position="322"/>
    </location>
</feature>
<dbReference type="SUPFAM" id="SSF51569">
    <property type="entry name" value="Aldolase"/>
    <property type="match status" value="1"/>
</dbReference>
<comment type="similarity">
    <text evidence="3">Belongs to the alpha-IPM synthase/homocitrate synthase family. LeuA type 2 subfamily.</text>
</comment>
<dbReference type="GO" id="GO:0005739">
    <property type="term" value="C:mitochondrion"/>
    <property type="evidence" value="ECO:0007669"/>
    <property type="project" value="TreeGrafter"/>
</dbReference>
<dbReference type="PROSITE" id="PS50991">
    <property type="entry name" value="PYR_CT"/>
    <property type="match status" value="1"/>
</dbReference>
<dbReference type="PANTHER" id="PTHR46911:SF2">
    <property type="entry name" value="2-ISOPROPYLMALATE SYNTHASE-RELATED"/>
    <property type="match status" value="1"/>
</dbReference>
<keyword evidence="6" id="KW-0028">Amino-acid biosynthesis</keyword>
<evidence type="ECO:0000256" key="5">
    <source>
        <dbReference type="ARBA" id="ARBA00022430"/>
    </source>
</evidence>
<comment type="pathway">
    <text evidence="2">Amino-acid biosynthesis; L-leucine biosynthesis; L-leucine from 3-methyl-2-oxobutanoate: step 1/4.</text>
</comment>
<comment type="cofactor">
    <cofactor evidence="1">
        <name>a divalent metal cation</name>
        <dbReference type="ChEBI" id="CHEBI:60240"/>
    </cofactor>
</comment>
<evidence type="ECO:0000313" key="11">
    <source>
        <dbReference type="EMBL" id="ODV73394.1"/>
    </source>
</evidence>
<dbReference type="GO" id="GO:0003852">
    <property type="term" value="F:2-isopropylmalate synthase activity"/>
    <property type="evidence" value="ECO:0007669"/>
    <property type="project" value="UniProtKB-EC"/>
</dbReference>
<proteinExistence type="inferred from homology"/>
<dbReference type="GeneID" id="30991913"/>
<keyword evidence="5" id="KW-0432">Leucine biosynthesis</keyword>
<dbReference type="EC" id="2.3.3.13" evidence="4"/>
<evidence type="ECO:0000259" key="10">
    <source>
        <dbReference type="PROSITE" id="PS50991"/>
    </source>
</evidence>
<dbReference type="PANTHER" id="PTHR46911">
    <property type="match status" value="1"/>
</dbReference>
<reference evidence="11 12" key="1">
    <citation type="journal article" date="2016" name="Proc. Natl. Acad. Sci. U.S.A.">
        <title>Comparative genomics of biotechnologically important yeasts.</title>
        <authorList>
            <person name="Riley R."/>
            <person name="Haridas S."/>
            <person name="Wolfe K.H."/>
            <person name="Lopes M.R."/>
            <person name="Hittinger C.T."/>
            <person name="Goeker M."/>
            <person name="Salamov A.A."/>
            <person name="Wisecaver J.H."/>
            <person name="Long T.M."/>
            <person name="Calvey C.H."/>
            <person name="Aerts A.L."/>
            <person name="Barry K.W."/>
            <person name="Choi C."/>
            <person name="Clum A."/>
            <person name="Coughlan A.Y."/>
            <person name="Deshpande S."/>
            <person name="Douglass A.P."/>
            <person name="Hanson S.J."/>
            <person name="Klenk H.-P."/>
            <person name="LaButti K.M."/>
            <person name="Lapidus A."/>
            <person name="Lindquist E.A."/>
            <person name="Lipzen A.M."/>
            <person name="Meier-Kolthoff J.P."/>
            <person name="Ohm R.A."/>
            <person name="Otillar R.P."/>
            <person name="Pangilinan J.L."/>
            <person name="Peng Y."/>
            <person name="Rokas A."/>
            <person name="Rosa C.A."/>
            <person name="Scheuner C."/>
            <person name="Sibirny A.A."/>
            <person name="Slot J.C."/>
            <person name="Stielow J.B."/>
            <person name="Sun H."/>
            <person name="Kurtzman C.P."/>
            <person name="Blackwell M."/>
            <person name="Grigoriev I.V."/>
            <person name="Jeffries T.W."/>
        </authorList>
    </citation>
    <scope>NUCLEOTIDE SEQUENCE [LARGE SCALE GENOMIC DNA]</scope>
    <source>
        <strain evidence="12">ATCC 18201 / CBS 1600 / BCRC 20928 / JCM 3617 / NBRC 0987 / NRRL Y-1542</strain>
    </source>
</reference>
<dbReference type="Proteomes" id="UP000094389">
    <property type="component" value="Unassembled WGS sequence"/>
</dbReference>
<dbReference type="Gene3D" id="3.20.20.70">
    <property type="entry name" value="Aldolase class I"/>
    <property type="match status" value="1"/>
</dbReference>
<organism evidence="11 12">
    <name type="scientific">Cyberlindnera jadinii (strain ATCC 18201 / CBS 1600 / BCRC 20928 / JCM 3617 / NBRC 0987 / NRRL Y-1542)</name>
    <name type="common">Torula yeast</name>
    <name type="synonym">Candida utilis</name>
    <dbReference type="NCBI Taxonomy" id="983966"/>
    <lineage>
        <taxon>Eukaryota</taxon>
        <taxon>Fungi</taxon>
        <taxon>Dikarya</taxon>
        <taxon>Ascomycota</taxon>
        <taxon>Saccharomycotina</taxon>
        <taxon>Saccharomycetes</taxon>
        <taxon>Phaffomycetales</taxon>
        <taxon>Phaffomycetaceae</taxon>
        <taxon>Cyberlindnera</taxon>
    </lineage>
</organism>
<dbReference type="AlphaFoldDB" id="A0A1E4S1L1"/>
<dbReference type="SUPFAM" id="SSF110921">
    <property type="entry name" value="2-isopropylmalate synthase LeuA, allosteric (dimerisation) domain"/>
    <property type="match status" value="1"/>
</dbReference>
<dbReference type="InterPro" id="IPR013709">
    <property type="entry name" value="2-isopropylmalate_synth_dimer"/>
</dbReference>
<dbReference type="GO" id="GO:0046872">
    <property type="term" value="F:metal ion binding"/>
    <property type="evidence" value="ECO:0007669"/>
    <property type="project" value="UniProtKB-KW"/>
</dbReference>
<keyword evidence="8" id="KW-0479">Metal-binding</keyword>
<dbReference type="CDD" id="cd07942">
    <property type="entry name" value="DRE_TIM_LeuA"/>
    <property type="match status" value="1"/>
</dbReference>
<evidence type="ECO:0000256" key="9">
    <source>
        <dbReference type="ARBA" id="ARBA00023304"/>
    </source>
</evidence>
<dbReference type="EMBL" id="KV453931">
    <property type="protein sequence ID" value="ODV73394.1"/>
    <property type="molecule type" value="Genomic_DNA"/>
</dbReference>
<accession>A0A1E4S1L1</accession>
<evidence type="ECO:0000256" key="4">
    <source>
        <dbReference type="ARBA" id="ARBA00012973"/>
    </source>
</evidence>
<dbReference type="GO" id="GO:0009098">
    <property type="term" value="P:L-leucine biosynthetic process"/>
    <property type="evidence" value="ECO:0007669"/>
    <property type="project" value="UniProtKB-KW"/>
</dbReference>
<dbReference type="InterPro" id="IPR002034">
    <property type="entry name" value="AIPM/Hcit_synth_CS"/>
</dbReference>
<dbReference type="InterPro" id="IPR036230">
    <property type="entry name" value="LeuA_allosteric_dom_sf"/>
</dbReference>
<evidence type="ECO:0000256" key="1">
    <source>
        <dbReference type="ARBA" id="ARBA00001968"/>
    </source>
</evidence>
<dbReference type="RefSeq" id="XP_020070433.1">
    <property type="nucleotide sequence ID" value="XM_020217517.1"/>
</dbReference>
<dbReference type="InterPro" id="IPR054692">
    <property type="entry name" value="LeuA-like_post-cat"/>
</dbReference>
<dbReference type="Pfam" id="PF22615">
    <property type="entry name" value="IPMS_D2"/>
    <property type="match status" value="1"/>
</dbReference>
<dbReference type="SMART" id="SM00917">
    <property type="entry name" value="LeuA_dimer"/>
    <property type="match status" value="1"/>
</dbReference>
<evidence type="ECO:0000256" key="6">
    <source>
        <dbReference type="ARBA" id="ARBA00022605"/>
    </source>
</evidence>
<dbReference type="NCBIfam" id="NF002991">
    <property type="entry name" value="PRK03739.1"/>
    <property type="match status" value="1"/>
</dbReference>
<dbReference type="OMA" id="EYCNQME"/>
<dbReference type="Gene3D" id="3.30.160.270">
    <property type="match status" value="1"/>
</dbReference>
<dbReference type="HAMAP" id="MF_00572">
    <property type="entry name" value="LeuA_type2"/>
    <property type="match status" value="1"/>
</dbReference>
<keyword evidence="12" id="KW-1185">Reference proteome</keyword>
<dbReference type="STRING" id="983966.A0A1E4S1L1"/>
<keyword evidence="7" id="KW-0808">Transferase</keyword>
<name>A0A1E4S1L1_CYBJN</name>
<evidence type="ECO:0000256" key="3">
    <source>
        <dbReference type="ARBA" id="ARBA00009767"/>
    </source>
</evidence>
<evidence type="ECO:0000313" key="12">
    <source>
        <dbReference type="Proteomes" id="UP000094389"/>
    </source>
</evidence>
<protein>
    <recommendedName>
        <fullName evidence="4">2-isopropylmalate synthase</fullName>
        <ecNumber evidence="4">2.3.3.13</ecNumber>
    </recommendedName>
</protein>
<dbReference type="InterPro" id="IPR005668">
    <property type="entry name" value="IPM_Synthase"/>
</dbReference>
<dbReference type="InterPro" id="IPR000891">
    <property type="entry name" value="PYR_CT"/>
</dbReference>
<keyword evidence="9" id="KW-0100">Branched-chain amino acid biosynthesis</keyword>
<dbReference type="OrthoDB" id="418791at2759"/>